<keyword evidence="5" id="KW-0521">NADP</keyword>
<reference evidence="8 9" key="1">
    <citation type="submission" date="2017-10" db="EMBL/GenBank/DDBJ databases">
        <title>Genome sequence of Caulobacter mirabilis FWC38.</title>
        <authorList>
            <person name="Fiebig A."/>
            <person name="Crosson S."/>
        </authorList>
    </citation>
    <scope>NUCLEOTIDE SEQUENCE [LARGE SCALE GENOMIC DNA]</scope>
    <source>
        <strain evidence="8 9">FWC 38</strain>
    </source>
</reference>
<dbReference type="GO" id="GO:0004499">
    <property type="term" value="F:N,N-dimethylaniline monooxygenase activity"/>
    <property type="evidence" value="ECO:0007669"/>
    <property type="project" value="InterPro"/>
</dbReference>
<organism evidence="8 9">
    <name type="scientific">Caulobacter mirabilis</name>
    <dbReference type="NCBI Taxonomy" id="69666"/>
    <lineage>
        <taxon>Bacteria</taxon>
        <taxon>Pseudomonadati</taxon>
        <taxon>Pseudomonadota</taxon>
        <taxon>Alphaproteobacteria</taxon>
        <taxon>Caulobacterales</taxon>
        <taxon>Caulobacteraceae</taxon>
        <taxon>Caulobacter</taxon>
    </lineage>
</organism>
<protein>
    <submittedName>
        <fullName evidence="8">FAD-containing monooxygenase EthA</fullName>
    </submittedName>
</protein>
<dbReference type="RefSeq" id="WP_099623641.1">
    <property type="nucleotide sequence ID" value="NZ_CP024201.1"/>
</dbReference>
<dbReference type="AlphaFoldDB" id="A0A2D2B2A1"/>
<dbReference type="FunFam" id="3.50.50.60:FF:000228">
    <property type="entry name" value="FAD-containing monooxygenase EthA"/>
    <property type="match status" value="1"/>
</dbReference>
<dbReference type="PANTHER" id="PTHR43872">
    <property type="entry name" value="MONOOXYGENASE, PUTATIVE (AFU_ORTHOLOGUE AFUA_8G02570)-RELATED"/>
    <property type="match status" value="1"/>
</dbReference>
<keyword evidence="4" id="KW-0274">FAD</keyword>
<keyword evidence="9" id="KW-1185">Reference proteome</keyword>
<dbReference type="GO" id="GO:0050660">
    <property type="term" value="F:flavin adenine dinucleotide binding"/>
    <property type="evidence" value="ECO:0007669"/>
    <property type="project" value="InterPro"/>
</dbReference>
<comment type="similarity">
    <text evidence="2">Belongs to the FAD-binding monooxygenase family.</text>
</comment>
<evidence type="ECO:0000256" key="4">
    <source>
        <dbReference type="ARBA" id="ARBA00022827"/>
    </source>
</evidence>
<keyword evidence="3" id="KW-0285">Flavoprotein</keyword>
<evidence type="ECO:0000256" key="2">
    <source>
        <dbReference type="ARBA" id="ARBA00010139"/>
    </source>
</evidence>
<dbReference type="EMBL" id="CP024201">
    <property type="protein sequence ID" value="ATQ44393.1"/>
    <property type="molecule type" value="Genomic_DNA"/>
</dbReference>
<evidence type="ECO:0000256" key="6">
    <source>
        <dbReference type="ARBA" id="ARBA00023002"/>
    </source>
</evidence>
<dbReference type="GO" id="GO:0050661">
    <property type="term" value="F:NADP binding"/>
    <property type="evidence" value="ECO:0007669"/>
    <property type="project" value="InterPro"/>
</dbReference>
<comment type="cofactor">
    <cofactor evidence="1">
        <name>FAD</name>
        <dbReference type="ChEBI" id="CHEBI:57692"/>
    </cofactor>
</comment>
<evidence type="ECO:0000256" key="7">
    <source>
        <dbReference type="ARBA" id="ARBA00023033"/>
    </source>
</evidence>
<dbReference type="OrthoDB" id="312624at2"/>
<dbReference type="KEGG" id="cmb:CSW64_19380"/>
<sequence length="495" mass="55523">MTKGGATEHFDVLIVGAGLSGVGAGYHLQDKSPGKSYVILEGREGMGGTWDLFRYPGIRSDSDMYTLGYSFRPWKEAKAIADGPSILKYVKETAAEYGVDKHIRYGHWVKTASWSTDDAVWTVEAVRGEGEVVRFTCGFLFLCGGYYNYEAGYTPDWKGTERYKGALVHPQHWPEDLDYSGKKVVVIGSGATAVTLVPEMAKDADHVVMLQRSPTYVVSRPAEDSVANWLRTKLPAMTAYQITRWKNVLFGMFFYNMARKRPEKTKERIIGMVREHLGPDYDVEKHFTPRYNPWDQRLCLVPDNDLFDAIKAGSASVVTDTIETFTETGVKLASGEELQADVVVTATGLNLQVLNGMEFIVDGVKVDPAKTLNYKGMMYSDVPNMASSFGYTNASWTLKCDLTCEYVTRLLNHMDRQGLRQCTPRNDDPAMGEEPWLDFSSGYVQRSIDRFPKQGAKKPWKLHQNYARDLMALRYGAVDDGVMRFTNPAPRRAAA</sequence>
<dbReference type="PANTHER" id="PTHR43872:SF1">
    <property type="entry name" value="MONOOXYGENASE, PUTATIVE (AFU_ORTHOLOGUE AFUA_8G02570)-RELATED"/>
    <property type="match status" value="1"/>
</dbReference>
<evidence type="ECO:0000256" key="5">
    <source>
        <dbReference type="ARBA" id="ARBA00022857"/>
    </source>
</evidence>
<gene>
    <name evidence="8" type="ORF">CSW64_19380</name>
</gene>
<keyword evidence="6" id="KW-0560">Oxidoreductase</keyword>
<dbReference type="SUPFAM" id="SSF51905">
    <property type="entry name" value="FAD/NAD(P)-binding domain"/>
    <property type="match status" value="1"/>
</dbReference>
<dbReference type="Proteomes" id="UP000228945">
    <property type="component" value="Chromosome"/>
</dbReference>
<proteinExistence type="inferred from homology"/>
<evidence type="ECO:0000256" key="3">
    <source>
        <dbReference type="ARBA" id="ARBA00022630"/>
    </source>
</evidence>
<dbReference type="Pfam" id="PF13450">
    <property type="entry name" value="NAD_binding_8"/>
    <property type="match status" value="1"/>
</dbReference>
<dbReference type="InterPro" id="IPR051820">
    <property type="entry name" value="FAD-binding_MO"/>
</dbReference>
<dbReference type="Pfam" id="PF00743">
    <property type="entry name" value="FMO-like"/>
    <property type="match status" value="1"/>
</dbReference>
<name>A0A2D2B2A1_9CAUL</name>
<evidence type="ECO:0000256" key="1">
    <source>
        <dbReference type="ARBA" id="ARBA00001974"/>
    </source>
</evidence>
<accession>A0A2D2B2A1</accession>
<evidence type="ECO:0000313" key="8">
    <source>
        <dbReference type="EMBL" id="ATQ44393.1"/>
    </source>
</evidence>
<keyword evidence="7 8" id="KW-0503">Monooxygenase</keyword>
<dbReference type="InterPro" id="IPR036188">
    <property type="entry name" value="FAD/NAD-bd_sf"/>
</dbReference>
<dbReference type="InterPro" id="IPR020946">
    <property type="entry name" value="Flavin_mOase-like"/>
</dbReference>
<dbReference type="Gene3D" id="3.50.50.60">
    <property type="entry name" value="FAD/NAD(P)-binding domain"/>
    <property type="match status" value="2"/>
</dbReference>
<evidence type="ECO:0000313" key="9">
    <source>
        <dbReference type="Proteomes" id="UP000228945"/>
    </source>
</evidence>